<dbReference type="SMART" id="SM00327">
    <property type="entry name" value="VWA"/>
    <property type="match status" value="2"/>
</dbReference>
<dbReference type="Proteomes" id="UP001634394">
    <property type="component" value="Unassembled WGS sequence"/>
</dbReference>
<accession>A0ABD3VWR2</accession>
<evidence type="ECO:0000313" key="3">
    <source>
        <dbReference type="EMBL" id="KAL3866045.1"/>
    </source>
</evidence>
<feature type="domain" description="VWFA" evidence="2">
    <location>
        <begin position="39"/>
        <end position="211"/>
    </location>
</feature>
<dbReference type="PROSITE" id="PS50234">
    <property type="entry name" value="VWFA"/>
    <property type="match status" value="2"/>
</dbReference>
<organism evidence="3 4">
    <name type="scientific">Sinanodonta woodiana</name>
    <name type="common">Chinese pond mussel</name>
    <name type="synonym">Anodonta woodiana</name>
    <dbReference type="NCBI Taxonomy" id="1069815"/>
    <lineage>
        <taxon>Eukaryota</taxon>
        <taxon>Metazoa</taxon>
        <taxon>Spiralia</taxon>
        <taxon>Lophotrochozoa</taxon>
        <taxon>Mollusca</taxon>
        <taxon>Bivalvia</taxon>
        <taxon>Autobranchia</taxon>
        <taxon>Heteroconchia</taxon>
        <taxon>Palaeoheterodonta</taxon>
        <taxon>Unionida</taxon>
        <taxon>Unionoidea</taxon>
        <taxon>Unionidae</taxon>
        <taxon>Unioninae</taxon>
        <taxon>Sinanodonta</taxon>
    </lineage>
</organism>
<feature type="chain" id="PRO_5044773182" description="VWFA domain-containing protein" evidence="1">
    <location>
        <begin position="18"/>
        <end position="414"/>
    </location>
</feature>
<evidence type="ECO:0000256" key="1">
    <source>
        <dbReference type="SAM" id="SignalP"/>
    </source>
</evidence>
<dbReference type="EMBL" id="JBJQND010000009">
    <property type="protein sequence ID" value="KAL3866045.1"/>
    <property type="molecule type" value="Genomic_DNA"/>
</dbReference>
<keyword evidence="1" id="KW-0732">Signal</keyword>
<dbReference type="PANTHER" id="PTHR24020:SF20">
    <property type="entry name" value="PH DOMAIN-CONTAINING PROTEIN"/>
    <property type="match status" value="1"/>
</dbReference>
<feature type="signal peptide" evidence="1">
    <location>
        <begin position="1"/>
        <end position="17"/>
    </location>
</feature>
<reference evidence="3 4" key="1">
    <citation type="submission" date="2024-11" db="EMBL/GenBank/DDBJ databases">
        <title>Chromosome-level genome assembly of the freshwater bivalve Anodonta woodiana.</title>
        <authorList>
            <person name="Chen X."/>
        </authorList>
    </citation>
    <scope>NUCLEOTIDE SEQUENCE [LARGE SCALE GENOMIC DNA]</scope>
    <source>
        <strain evidence="3">MN2024</strain>
        <tissue evidence="3">Gills</tissue>
    </source>
</reference>
<dbReference type="CDD" id="cd01450">
    <property type="entry name" value="vWFA_subfamily_ECM"/>
    <property type="match status" value="1"/>
</dbReference>
<dbReference type="InterPro" id="IPR002035">
    <property type="entry name" value="VWF_A"/>
</dbReference>
<evidence type="ECO:0000313" key="4">
    <source>
        <dbReference type="Proteomes" id="UP001634394"/>
    </source>
</evidence>
<dbReference type="AlphaFoldDB" id="A0ABD3VWR2"/>
<name>A0ABD3VWR2_SINWO</name>
<dbReference type="Pfam" id="PF00092">
    <property type="entry name" value="VWA"/>
    <property type="match status" value="2"/>
</dbReference>
<evidence type="ECO:0000259" key="2">
    <source>
        <dbReference type="PROSITE" id="PS50234"/>
    </source>
</evidence>
<dbReference type="InterPro" id="IPR036465">
    <property type="entry name" value="vWFA_dom_sf"/>
</dbReference>
<dbReference type="PANTHER" id="PTHR24020">
    <property type="entry name" value="COLLAGEN ALPHA"/>
    <property type="match status" value="1"/>
</dbReference>
<sequence>MNFLLSLFAVFIYSCYAAPKYIKPTESADDGVCGGKPAELFFLVDASSSIWSVYFIKQLQFVRDVIDTFEVSPNKTRVGLATFSNRYHHLISLDTFDTKENLQTAVYQVRQEGGDTYTHLAIAGMRTRGFDKRVVRQGVVQIAVVMTDGQSINMKETAEEAKKLKAEGVVVLSVGIGDKVNQQELRSIASAEKYVFQVASFDLLDTMKKTLSFKVCEAELGPQMDQPACGASNPADIMFLMDSAALGSEKTVTIHQFLSDLTPDFNMDSGNIRVGVESRNCAENDIRLADYSDKSELAKALRNTGFPNLGHMIKKMRIHSFQEENGGRDIARHMAVIFVDNKLGENAKEIFLEAHKAHKDDIELFVIAIGDNVIDKELQMLCSHPVDTHILRVNSYDELPMLKEDFMNKLCNGL</sequence>
<keyword evidence="4" id="KW-1185">Reference proteome</keyword>
<feature type="domain" description="VWFA" evidence="2">
    <location>
        <begin position="236"/>
        <end position="410"/>
    </location>
</feature>
<protein>
    <recommendedName>
        <fullName evidence="2">VWFA domain-containing protein</fullName>
    </recommendedName>
</protein>
<dbReference type="SUPFAM" id="SSF53300">
    <property type="entry name" value="vWA-like"/>
    <property type="match status" value="2"/>
</dbReference>
<proteinExistence type="predicted"/>
<dbReference type="InterPro" id="IPR050525">
    <property type="entry name" value="ECM_Assembly_Org"/>
</dbReference>
<comment type="caution">
    <text evidence="3">The sequence shown here is derived from an EMBL/GenBank/DDBJ whole genome shotgun (WGS) entry which is preliminary data.</text>
</comment>
<dbReference type="Gene3D" id="3.40.50.410">
    <property type="entry name" value="von Willebrand factor, type A domain"/>
    <property type="match status" value="2"/>
</dbReference>
<gene>
    <name evidence="3" type="ORF">ACJMK2_043386</name>
</gene>